<dbReference type="InterPro" id="IPR022973">
    <property type="entry name" value="Ribosomal_uL10_bac"/>
</dbReference>
<proteinExistence type="inferred from homology"/>
<organism evidence="8 9">
    <name type="scientific">Salinicoccus cyprini</name>
    <dbReference type="NCBI Taxonomy" id="2493691"/>
    <lineage>
        <taxon>Bacteria</taxon>
        <taxon>Bacillati</taxon>
        <taxon>Bacillota</taxon>
        <taxon>Bacilli</taxon>
        <taxon>Bacillales</taxon>
        <taxon>Staphylococcaceae</taxon>
        <taxon>Salinicoccus</taxon>
    </lineage>
</organism>
<evidence type="ECO:0000256" key="3">
    <source>
        <dbReference type="ARBA" id="ARBA00022884"/>
    </source>
</evidence>
<dbReference type="InterPro" id="IPR043141">
    <property type="entry name" value="Ribosomal_uL10-like_sf"/>
</dbReference>
<dbReference type="HAMAP" id="MF_00362">
    <property type="entry name" value="Ribosomal_uL10"/>
    <property type="match status" value="1"/>
</dbReference>
<dbReference type="SUPFAM" id="SSF160369">
    <property type="entry name" value="Ribosomal protein L10-like"/>
    <property type="match status" value="1"/>
</dbReference>
<evidence type="ECO:0000313" key="8">
    <source>
        <dbReference type="EMBL" id="TVT27003.1"/>
    </source>
</evidence>
<dbReference type="InterPro" id="IPR047865">
    <property type="entry name" value="Ribosomal_uL10_bac_type"/>
</dbReference>
<evidence type="ECO:0000313" key="9">
    <source>
        <dbReference type="Proteomes" id="UP000315103"/>
    </source>
</evidence>
<comment type="caution">
    <text evidence="8">The sequence shown here is derived from an EMBL/GenBank/DDBJ whole genome shotgun (WGS) entry which is preliminary data.</text>
</comment>
<dbReference type="GO" id="GO:0003735">
    <property type="term" value="F:structural constituent of ribosome"/>
    <property type="evidence" value="ECO:0007669"/>
    <property type="project" value="InterPro"/>
</dbReference>
<evidence type="ECO:0000256" key="6">
    <source>
        <dbReference type="ARBA" id="ARBA00035202"/>
    </source>
</evidence>
<comment type="subunit">
    <text evidence="7">Part of the ribosomal stalk of the 50S ribosomal subunit. The N-terminus interacts with L11 and the large rRNA to form the base of the stalk. The C-terminus forms an elongated spine to which L12 dimers bind in a sequential fashion forming a multimeric L10(L12)X complex.</text>
</comment>
<evidence type="ECO:0000256" key="5">
    <source>
        <dbReference type="ARBA" id="ARBA00023274"/>
    </source>
</evidence>
<comment type="function">
    <text evidence="7">Forms part of the ribosomal stalk, playing a central role in the interaction of the ribosome with GTP-bound translation factors.</text>
</comment>
<dbReference type="GO" id="GO:0006412">
    <property type="term" value="P:translation"/>
    <property type="evidence" value="ECO:0007669"/>
    <property type="project" value="UniProtKB-UniRule"/>
</dbReference>
<dbReference type="GO" id="GO:0070180">
    <property type="term" value="F:large ribosomal subunit rRNA binding"/>
    <property type="evidence" value="ECO:0007669"/>
    <property type="project" value="UniProtKB-UniRule"/>
</dbReference>
<reference evidence="8 9" key="1">
    <citation type="submission" date="2019-07" db="EMBL/GenBank/DDBJ databases">
        <title>Salinicoccus cyprini sp. nov., isolated from gastro-intestinal tract of mirror carp, Cyprinus carpio var. specularis, collected from Gobind Sagar Reservoir, Himachal Pradesh, India.</title>
        <authorList>
            <person name="Talwar C."/>
            <person name="Singh A.K."/>
            <person name="Lal R."/>
            <person name="Negi R.K."/>
        </authorList>
    </citation>
    <scope>NUCLEOTIDE SEQUENCE [LARGE SCALE GENOMIC DNA]</scope>
    <source>
        <strain evidence="8 9">CT19</strain>
    </source>
</reference>
<keyword evidence="5 7" id="KW-0687">Ribonucleoprotein</keyword>
<comment type="similarity">
    <text evidence="1 7">Belongs to the universal ribosomal protein uL10 family.</text>
</comment>
<dbReference type="Gene3D" id="3.30.70.1730">
    <property type="match status" value="1"/>
</dbReference>
<dbReference type="EMBL" id="VMSJ01000005">
    <property type="protein sequence ID" value="TVT27003.1"/>
    <property type="molecule type" value="Genomic_DNA"/>
</dbReference>
<evidence type="ECO:0000256" key="7">
    <source>
        <dbReference type="HAMAP-Rule" id="MF_00362"/>
    </source>
</evidence>
<keyword evidence="4 7" id="KW-0689">Ribosomal protein</keyword>
<evidence type="ECO:0000256" key="4">
    <source>
        <dbReference type="ARBA" id="ARBA00022980"/>
    </source>
</evidence>
<evidence type="ECO:0000256" key="1">
    <source>
        <dbReference type="ARBA" id="ARBA00008889"/>
    </source>
</evidence>
<dbReference type="OrthoDB" id="9808307at2"/>
<dbReference type="FunFam" id="3.30.70.1730:FF:000001">
    <property type="entry name" value="50S ribosomal protein L10"/>
    <property type="match status" value="1"/>
</dbReference>
<dbReference type="InterPro" id="IPR001790">
    <property type="entry name" value="Ribosomal_uL10"/>
</dbReference>
<dbReference type="InterPro" id="IPR002363">
    <property type="entry name" value="Ribosomal_uL10_CS_bac"/>
</dbReference>
<dbReference type="RefSeq" id="WP_145289961.1">
    <property type="nucleotide sequence ID" value="NZ_VMSJ01000005.1"/>
</dbReference>
<evidence type="ECO:0000256" key="2">
    <source>
        <dbReference type="ARBA" id="ARBA00022730"/>
    </source>
</evidence>
<keyword evidence="2 7" id="KW-0699">rRNA-binding</keyword>
<dbReference type="Proteomes" id="UP000315103">
    <property type="component" value="Unassembled WGS sequence"/>
</dbReference>
<dbReference type="CDD" id="cd05797">
    <property type="entry name" value="Ribosomal_L10"/>
    <property type="match status" value="1"/>
</dbReference>
<dbReference type="AlphaFoldDB" id="A0A558ARX7"/>
<dbReference type="PROSITE" id="PS01109">
    <property type="entry name" value="RIBOSOMAL_L10"/>
    <property type="match status" value="1"/>
</dbReference>
<name>A0A558ARX7_9STAP</name>
<accession>A0A558ARX7</accession>
<dbReference type="NCBIfam" id="NF000955">
    <property type="entry name" value="PRK00099.1-1"/>
    <property type="match status" value="1"/>
</dbReference>
<protein>
    <recommendedName>
        <fullName evidence="6 7">Large ribosomal subunit protein uL10</fullName>
    </recommendedName>
</protein>
<dbReference type="PANTHER" id="PTHR11560">
    <property type="entry name" value="39S RIBOSOMAL PROTEIN L10, MITOCHONDRIAL"/>
    <property type="match status" value="1"/>
</dbReference>
<sequence>MSNVIEAKKQHVDVISDQLKNSVSTVLVDYRGLSVSEMTELRKQLRDAGIEFKVYKNTMTRRAAEKAELTEINEFLTGPNALAFSNEDVIAPAKIINEFAKTHEALEIKAGIIEGAFTPAEDVKAIAKLPNKDGLVSMLLSVLQAPVRNFAYAVKAIGEEKENEEA</sequence>
<keyword evidence="9" id="KW-1185">Reference proteome</keyword>
<dbReference type="GO" id="GO:0015934">
    <property type="term" value="C:large ribosomal subunit"/>
    <property type="evidence" value="ECO:0007669"/>
    <property type="project" value="InterPro"/>
</dbReference>
<dbReference type="Pfam" id="PF00466">
    <property type="entry name" value="Ribosomal_L10"/>
    <property type="match status" value="1"/>
</dbReference>
<keyword evidence="3 7" id="KW-0694">RNA-binding</keyword>
<gene>
    <name evidence="7" type="primary">rplJ</name>
    <name evidence="8" type="ORF">FO441_10920</name>
</gene>